<name>A0AAV3WKX4_9CYAN</name>
<accession>A0AAV3WKX4</accession>
<dbReference type="AlphaFoldDB" id="A0AAV3WKX4"/>
<protein>
    <submittedName>
        <fullName evidence="1">Uncharacterized protein</fullName>
    </submittedName>
</protein>
<sequence length="105" mass="10754">MGIVNVNFPRAAIGEGTCTQTNPLVTTTSGTALAANSSRKRALILNPPGATSTVFLSLTNTATVASGLPLAPGQGWLEESAIIYTGIFRAIVASGTGSLLCFEWV</sequence>
<organism evidence="1 2">
    <name type="scientific">Microseira wollei NIES-4236</name>
    <dbReference type="NCBI Taxonomy" id="2530354"/>
    <lineage>
        <taxon>Bacteria</taxon>
        <taxon>Bacillati</taxon>
        <taxon>Cyanobacteriota</taxon>
        <taxon>Cyanophyceae</taxon>
        <taxon>Oscillatoriophycideae</taxon>
        <taxon>Aerosakkonematales</taxon>
        <taxon>Aerosakkonemataceae</taxon>
        <taxon>Microseira</taxon>
    </lineage>
</organism>
<reference evidence="1" key="1">
    <citation type="submission" date="2019-10" db="EMBL/GenBank/DDBJ databases">
        <title>Draft genome sequece of Microseira wollei NIES-4236.</title>
        <authorList>
            <person name="Yamaguchi H."/>
            <person name="Suzuki S."/>
            <person name="Kawachi M."/>
        </authorList>
    </citation>
    <scope>NUCLEOTIDE SEQUENCE</scope>
    <source>
        <strain evidence="1">NIES-4236</strain>
    </source>
</reference>
<comment type="caution">
    <text evidence="1">The sequence shown here is derived from an EMBL/GenBank/DDBJ whole genome shotgun (WGS) entry which is preliminary data.</text>
</comment>
<keyword evidence="2" id="KW-1185">Reference proteome</keyword>
<dbReference type="Proteomes" id="UP001050975">
    <property type="component" value="Unassembled WGS sequence"/>
</dbReference>
<gene>
    <name evidence="1" type="ORF">MiSe_61760</name>
</gene>
<proteinExistence type="predicted"/>
<dbReference type="RefSeq" id="WP_226587596.1">
    <property type="nucleotide sequence ID" value="NZ_BLAY01000119.1"/>
</dbReference>
<dbReference type="EMBL" id="BLAY01000119">
    <property type="protein sequence ID" value="GET41364.1"/>
    <property type="molecule type" value="Genomic_DNA"/>
</dbReference>
<evidence type="ECO:0000313" key="1">
    <source>
        <dbReference type="EMBL" id="GET41364.1"/>
    </source>
</evidence>
<evidence type="ECO:0000313" key="2">
    <source>
        <dbReference type="Proteomes" id="UP001050975"/>
    </source>
</evidence>